<evidence type="ECO:0000256" key="7">
    <source>
        <dbReference type="ARBA" id="ARBA00022692"/>
    </source>
</evidence>
<dbReference type="InterPro" id="IPR005467">
    <property type="entry name" value="His_kinase_dom"/>
</dbReference>
<dbReference type="SMART" id="SM00387">
    <property type="entry name" value="HATPase_c"/>
    <property type="match status" value="1"/>
</dbReference>
<dbReference type="GO" id="GO:0005886">
    <property type="term" value="C:plasma membrane"/>
    <property type="evidence" value="ECO:0007669"/>
    <property type="project" value="UniProtKB-SubCell"/>
</dbReference>
<gene>
    <name evidence="14" type="ORF">SSQG_00434</name>
</gene>
<evidence type="ECO:0000256" key="2">
    <source>
        <dbReference type="ARBA" id="ARBA00001968"/>
    </source>
</evidence>
<name>D9X7M0_STRVT</name>
<keyword evidence="7" id="KW-0812">Transmembrane</keyword>
<dbReference type="CDD" id="cd00075">
    <property type="entry name" value="HATPase"/>
    <property type="match status" value="1"/>
</dbReference>
<dbReference type="InterPro" id="IPR004358">
    <property type="entry name" value="Sig_transdc_His_kin-like_C"/>
</dbReference>
<evidence type="ECO:0000256" key="6">
    <source>
        <dbReference type="ARBA" id="ARBA00022679"/>
    </source>
</evidence>
<dbReference type="PROSITE" id="PS50109">
    <property type="entry name" value="HIS_KIN"/>
    <property type="match status" value="1"/>
</dbReference>
<dbReference type="InterPro" id="IPR050428">
    <property type="entry name" value="TCS_sensor_his_kinase"/>
</dbReference>
<sequence length="497" mass="52656">MSGPRPRAALRRALAARRARPASLRLRLTTGLVVLLAVACAVIGVATVVALESFLIGRIDQQLAMTGGRFAASLEHENRPDADNAPDTRGQADGTFGARLVAAHPTHAAVVDDDTDAAVHLTSADSRVLASLPTDGKGHSAHLSALPGRYRLATVRGDDGDVLVTGLPLRPVEETVHRLVAVEAVVFSAALAATAAAGAAWVRLSLRPLERVATTATEVTRLPLTTGEVAMPAPVPHSDTHTEVGRVATALNRMLGHVGDALARRHASEERLRHFAADASHELRTPIAAVRAHTDLALRHPGPLPHEVRHSLERIEATSRRMSGLVDDLLLLARLDAGRPLAREPVDLTRLALDAVDDARALSADHHWQLELPEEPVVVEGDEHRLHQVLANLLSNARIHTPPGTRVTLSLAPGSHHAEITVADDGPGIPEALQAEIFHRFTRADPGRSRRTGGTGLGLAIVDAVITAHHGTISVTSGPGSTSFRLRLPLAAGEDQL</sequence>
<dbReference type="SUPFAM" id="SSF55874">
    <property type="entry name" value="ATPase domain of HSP90 chaperone/DNA topoisomerase II/histidine kinase"/>
    <property type="match status" value="1"/>
</dbReference>
<dbReference type="GO" id="GO:0005509">
    <property type="term" value="F:calcium ion binding"/>
    <property type="evidence" value="ECO:0007669"/>
    <property type="project" value="UniProtKB-ARBA"/>
</dbReference>
<keyword evidence="10" id="KW-0902">Two-component regulatory system</keyword>
<proteinExistence type="predicted"/>
<dbReference type="FunFam" id="1.10.287.130:FF:000001">
    <property type="entry name" value="Two-component sensor histidine kinase"/>
    <property type="match status" value="1"/>
</dbReference>
<comment type="subcellular location">
    <subcellularLocation>
        <location evidence="3">Cell membrane</location>
    </subcellularLocation>
</comment>
<keyword evidence="11" id="KW-0472">Membrane</keyword>
<dbReference type="SMART" id="SM00304">
    <property type="entry name" value="HAMP"/>
    <property type="match status" value="1"/>
</dbReference>
<evidence type="ECO:0000256" key="9">
    <source>
        <dbReference type="ARBA" id="ARBA00022989"/>
    </source>
</evidence>
<evidence type="ECO:0000256" key="8">
    <source>
        <dbReference type="ARBA" id="ARBA00022777"/>
    </source>
</evidence>
<dbReference type="InterPro" id="IPR036890">
    <property type="entry name" value="HATPase_C_sf"/>
</dbReference>
<evidence type="ECO:0000256" key="1">
    <source>
        <dbReference type="ARBA" id="ARBA00000085"/>
    </source>
</evidence>
<feature type="domain" description="Histidine kinase" evidence="12">
    <location>
        <begin position="278"/>
        <end position="492"/>
    </location>
</feature>
<dbReference type="EMBL" id="GG657757">
    <property type="protein sequence ID" value="EFL29916.1"/>
    <property type="molecule type" value="Genomic_DNA"/>
</dbReference>
<dbReference type="GO" id="GO:0000155">
    <property type="term" value="F:phosphorelay sensor kinase activity"/>
    <property type="evidence" value="ECO:0007669"/>
    <property type="project" value="InterPro"/>
</dbReference>
<dbReference type="Proteomes" id="UP000004184">
    <property type="component" value="Unassembled WGS sequence"/>
</dbReference>
<protein>
    <recommendedName>
        <fullName evidence="4">histidine kinase</fullName>
        <ecNumber evidence="4">2.7.13.3</ecNumber>
    </recommendedName>
</protein>
<dbReference type="InterPro" id="IPR003660">
    <property type="entry name" value="HAMP_dom"/>
</dbReference>
<evidence type="ECO:0000256" key="10">
    <source>
        <dbReference type="ARBA" id="ARBA00023012"/>
    </source>
</evidence>
<accession>D9X7M0</accession>
<evidence type="ECO:0000259" key="13">
    <source>
        <dbReference type="PROSITE" id="PS50885"/>
    </source>
</evidence>
<evidence type="ECO:0000259" key="12">
    <source>
        <dbReference type="PROSITE" id="PS50109"/>
    </source>
</evidence>
<reference evidence="15" key="1">
    <citation type="submission" date="2009-02" db="EMBL/GenBank/DDBJ databases">
        <title>Annotation of Streptomyces viridochromogenes strain DSM 40736.</title>
        <authorList>
            <consortium name="The Broad Institute Genome Sequencing Platform"/>
            <consortium name="Broad Institute Microbial Sequencing Center"/>
            <person name="Fischbach M."/>
            <person name="Godfrey P."/>
            <person name="Ward D."/>
            <person name="Young S."/>
            <person name="Zeng Q."/>
            <person name="Koehrsen M."/>
            <person name="Alvarado L."/>
            <person name="Berlin A.M."/>
            <person name="Bochicchio J."/>
            <person name="Borenstein D."/>
            <person name="Chapman S.B."/>
            <person name="Chen Z."/>
            <person name="Engels R."/>
            <person name="Freedman E."/>
            <person name="Gellesch M."/>
            <person name="Goldberg J."/>
            <person name="Griggs A."/>
            <person name="Gujja S."/>
            <person name="Heilman E.R."/>
            <person name="Heiman D.I."/>
            <person name="Hepburn T.A."/>
            <person name="Howarth C."/>
            <person name="Jen D."/>
            <person name="Larson L."/>
            <person name="Lewis B."/>
            <person name="Mehta T."/>
            <person name="Park D."/>
            <person name="Pearson M."/>
            <person name="Richards J."/>
            <person name="Roberts A."/>
            <person name="Saif S."/>
            <person name="Shea T.D."/>
            <person name="Shenoy N."/>
            <person name="Sisk P."/>
            <person name="Stolte C."/>
            <person name="Sykes S.N."/>
            <person name="Thomson T."/>
            <person name="Walk T."/>
            <person name="White J."/>
            <person name="Yandava C."/>
            <person name="Straight P."/>
            <person name="Clardy J."/>
            <person name="Hung D."/>
            <person name="Kolter R."/>
            <person name="Mekalanos J."/>
            <person name="Walker S."/>
            <person name="Walsh C.T."/>
            <person name="Wieland-Brown L.C."/>
            <person name="Haas B."/>
            <person name="Nusbaum C."/>
            <person name="Birren B."/>
        </authorList>
    </citation>
    <scope>NUCLEOTIDE SEQUENCE [LARGE SCALE GENOMIC DNA]</scope>
    <source>
        <strain evidence="15">DSM 40736 / JCM 4977 / BCRC 1201 / Tue 494</strain>
    </source>
</reference>
<dbReference type="InterPro" id="IPR003661">
    <property type="entry name" value="HisK_dim/P_dom"/>
</dbReference>
<keyword evidence="9" id="KW-1133">Transmembrane helix</keyword>
<feature type="domain" description="HAMP" evidence="13">
    <location>
        <begin position="203"/>
        <end position="263"/>
    </location>
</feature>
<dbReference type="SUPFAM" id="SSF47384">
    <property type="entry name" value="Homodimeric domain of signal transducing histidine kinase"/>
    <property type="match status" value="1"/>
</dbReference>
<dbReference type="CDD" id="cd00082">
    <property type="entry name" value="HisKA"/>
    <property type="match status" value="1"/>
</dbReference>
<evidence type="ECO:0000256" key="3">
    <source>
        <dbReference type="ARBA" id="ARBA00004236"/>
    </source>
</evidence>
<keyword evidence="8 14" id="KW-0418">Kinase</keyword>
<dbReference type="InterPro" id="IPR036097">
    <property type="entry name" value="HisK_dim/P_sf"/>
</dbReference>
<dbReference type="STRING" id="591159.SSQG_00434"/>
<dbReference type="AlphaFoldDB" id="D9X7M0"/>
<evidence type="ECO:0000313" key="14">
    <source>
        <dbReference type="EMBL" id="EFL29916.1"/>
    </source>
</evidence>
<keyword evidence="6" id="KW-0808">Transferase</keyword>
<dbReference type="Pfam" id="PF02518">
    <property type="entry name" value="HATPase_c"/>
    <property type="match status" value="1"/>
</dbReference>
<dbReference type="PANTHER" id="PTHR45436:SF5">
    <property type="entry name" value="SENSOR HISTIDINE KINASE TRCS"/>
    <property type="match status" value="1"/>
</dbReference>
<dbReference type="SMART" id="SM00388">
    <property type="entry name" value="HisKA"/>
    <property type="match status" value="1"/>
</dbReference>
<dbReference type="InterPro" id="IPR003594">
    <property type="entry name" value="HATPase_dom"/>
</dbReference>
<evidence type="ECO:0000256" key="11">
    <source>
        <dbReference type="ARBA" id="ARBA00023136"/>
    </source>
</evidence>
<dbReference type="EC" id="2.7.13.3" evidence="4"/>
<dbReference type="Gene3D" id="6.10.340.10">
    <property type="match status" value="1"/>
</dbReference>
<dbReference type="RefSeq" id="WP_003988024.1">
    <property type="nucleotide sequence ID" value="NZ_GG657757.1"/>
</dbReference>
<dbReference type="eggNOG" id="COG2205">
    <property type="taxonomic scope" value="Bacteria"/>
</dbReference>
<dbReference type="Gene3D" id="3.30.565.10">
    <property type="entry name" value="Histidine kinase-like ATPase, C-terminal domain"/>
    <property type="match status" value="1"/>
</dbReference>
<dbReference type="HOGENOM" id="CLU_000445_89_6_11"/>
<keyword evidence="15" id="KW-1185">Reference proteome</keyword>
<dbReference type="PANTHER" id="PTHR45436">
    <property type="entry name" value="SENSOR HISTIDINE KINASE YKOH"/>
    <property type="match status" value="1"/>
</dbReference>
<evidence type="ECO:0000313" key="15">
    <source>
        <dbReference type="Proteomes" id="UP000004184"/>
    </source>
</evidence>
<evidence type="ECO:0000256" key="5">
    <source>
        <dbReference type="ARBA" id="ARBA00022553"/>
    </source>
</evidence>
<dbReference type="Pfam" id="PF00512">
    <property type="entry name" value="HisKA"/>
    <property type="match status" value="1"/>
</dbReference>
<dbReference type="PROSITE" id="PS50885">
    <property type="entry name" value="HAMP"/>
    <property type="match status" value="1"/>
</dbReference>
<organism evidence="14 15">
    <name type="scientific">Streptomyces viridochromogenes (strain DSM 40736 / JCM 4977 / BCRC 1201 / Tue 494)</name>
    <dbReference type="NCBI Taxonomy" id="591159"/>
    <lineage>
        <taxon>Bacteria</taxon>
        <taxon>Bacillati</taxon>
        <taxon>Actinomycetota</taxon>
        <taxon>Actinomycetes</taxon>
        <taxon>Kitasatosporales</taxon>
        <taxon>Streptomycetaceae</taxon>
        <taxon>Streptomyces</taxon>
    </lineage>
</organism>
<comment type="cofactor">
    <cofactor evidence="2">
        <name>a divalent metal cation</name>
        <dbReference type="ChEBI" id="CHEBI:60240"/>
    </cofactor>
</comment>
<dbReference type="Gene3D" id="1.10.287.130">
    <property type="match status" value="1"/>
</dbReference>
<dbReference type="FunFam" id="3.30.565.10:FF:000006">
    <property type="entry name" value="Sensor histidine kinase WalK"/>
    <property type="match status" value="1"/>
</dbReference>
<keyword evidence="5" id="KW-0597">Phosphoprotein</keyword>
<comment type="catalytic activity">
    <reaction evidence="1">
        <text>ATP + protein L-histidine = ADP + protein N-phospho-L-histidine.</text>
        <dbReference type="EC" id="2.7.13.3"/>
    </reaction>
</comment>
<evidence type="ECO:0000256" key="4">
    <source>
        <dbReference type="ARBA" id="ARBA00012438"/>
    </source>
</evidence>
<dbReference type="PRINTS" id="PR00344">
    <property type="entry name" value="BCTRLSENSOR"/>
</dbReference>
<dbReference type="OrthoDB" id="9786919at2"/>